<accession>Q0FSQ7</accession>
<evidence type="ECO:0000256" key="2">
    <source>
        <dbReference type="ARBA" id="ARBA00006206"/>
    </source>
</evidence>
<dbReference type="PIRSF" id="PIRSF005096">
    <property type="entry name" value="GALM"/>
    <property type="match status" value="1"/>
</dbReference>
<comment type="pathway">
    <text evidence="1 5">Carbohydrate metabolism; hexose metabolism.</text>
</comment>
<feature type="active site" description="Proton donor" evidence="6">
    <location>
        <position position="174"/>
    </location>
</feature>
<feature type="binding site" evidence="8">
    <location>
        <begin position="174"/>
        <end position="176"/>
    </location>
    <ligand>
        <name>beta-D-galactose</name>
        <dbReference type="ChEBI" id="CHEBI:27667"/>
    </ligand>
</feature>
<comment type="catalytic activity">
    <reaction evidence="5">
        <text>alpha-D-glucose = beta-D-glucose</text>
        <dbReference type="Rhea" id="RHEA:10264"/>
        <dbReference type="ChEBI" id="CHEBI:15903"/>
        <dbReference type="ChEBI" id="CHEBI:17925"/>
        <dbReference type="EC" id="5.1.3.3"/>
    </reaction>
</comment>
<dbReference type="CDD" id="cd09019">
    <property type="entry name" value="galactose_mutarotase_like"/>
    <property type="match status" value="1"/>
</dbReference>
<dbReference type="GO" id="GO:0004034">
    <property type="term" value="F:aldose 1-epimerase activity"/>
    <property type="evidence" value="ECO:0007669"/>
    <property type="project" value="UniProtKB-EC"/>
</dbReference>
<dbReference type="GO" id="GO:0030246">
    <property type="term" value="F:carbohydrate binding"/>
    <property type="evidence" value="ECO:0007669"/>
    <property type="project" value="InterPro"/>
</dbReference>
<reference evidence="9 10" key="1">
    <citation type="journal article" date="2010" name="J. Bacteriol.">
        <title>Genome sequences of Pelagibaca bermudensis HTCC2601T and Maritimibacter alkaliphilus HTCC2654T, the type strains of two marine Roseobacter genera.</title>
        <authorList>
            <person name="Thrash J.C."/>
            <person name="Cho J.C."/>
            <person name="Ferriera S."/>
            <person name="Johnson J."/>
            <person name="Vergin K.L."/>
            <person name="Giovannoni S.J."/>
        </authorList>
    </citation>
    <scope>NUCLEOTIDE SEQUENCE [LARGE SCALE GENOMIC DNA]</scope>
    <source>
        <strain evidence="10">DSM 26914 / JCM 13377 / KCTC 12554 / HTCC2601</strain>
    </source>
</reference>
<dbReference type="AlphaFoldDB" id="Q0FSQ7"/>
<dbReference type="GO" id="GO:0006006">
    <property type="term" value="P:glucose metabolic process"/>
    <property type="evidence" value="ECO:0007669"/>
    <property type="project" value="TreeGrafter"/>
</dbReference>
<feature type="binding site" evidence="7">
    <location>
        <position position="232"/>
    </location>
    <ligand>
        <name>beta-D-galactose</name>
        <dbReference type="ChEBI" id="CHEBI:27667"/>
    </ligand>
</feature>
<evidence type="ECO:0000256" key="4">
    <source>
        <dbReference type="ARBA" id="ARBA00023277"/>
    </source>
</evidence>
<evidence type="ECO:0000313" key="9">
    <source>
        <dbReference type="EMBL" id="EAU47196.1"/>
    </source>
</evidence>
<evidence type="ECO:0000256" key="1">
    <source>
        <dbReference type="ARBA" id="ARBA00005028"/>
    </source>
</evidence>
<dbReference type="SUPFAM" id="SSF74650">
    <property type="entry name" value="Galactose mutarotase-like"/>
    <property type="match status" value="1"/>
</dbReference>
<dbReference type="InterPro" id="IPR014718">
    <property type="entry name" value="GH-type_carb-bd"/>
</dbReference>
<dbReference type="PANTHER" id="PTHR10091">
    <property type="entry name" value="ALDOSE-1-EPIMERASE"/>
    <property type="match status" value="1"/>
</dbReference>
<gene>
    <name evidence="9" type="ORF">R2601_05718</name>
</gene>
<dbReference type="RefSeq" id="WP_007802938.1">
    <property type="nucleotide sequence ID" value="NZ_DS022277.1"/>
</dbReference>
<dbReference type="Proteomes" id="UP000006230">
    <property type="component" value="Unassembled WGS sequence"/>
</dbReference>
<dbReference type="InterPro" id="IPR015443">
    <property type="entry name" value="Aldose_1-epimerase"/>
</dbReference>
<comment type="similarity">
    <text evidence="2 5">Belongs to the aldose epimerase family.</text>
</comment>
<feature type="binding site" evidence="8">
    <location>
        <begin position="77"/>
        <end position="78"/>
    </location>
    <ligand>
        <name>beta-D-galactose</name>
        <dbReference type="ChEBI" id="CHEBI:27667"/>
    </ligand>
</feature>
<comment type="caution">
    <text evidence="9">The sequence shown here is derived from an EMBL/GenBank/DDBJ whole genome shotgun (WGS) entry which is preliminary data.</text>
</comment>
<dbReference type="InterPro" id="IPR047215">
    <property type="entry name" value="Galactose_mutarotase-like"/>
</dbReference>
<organism evidence="9 10">
    <name type="scientific">Salipiger bermudensis (strain DSM 26914 / JCM 13377 / KCTC 12554 / HTCC2601)</name>
    <name type="common">Pelagibaca bermudensis</name>
    <dbReference type="NCBI Taxonomy" id="314265"/>
    <lineage>
        <taxon>Bacteria</taxon>
        <taxon>Pseudomonadati</taxon>
        <taxon>Pseudomonadota</taxon>
        <taxon>Alphaproteobacteria</taxon>
        <taxon>Rhodobacterales</taxon>
        <taxon>Roseobacteraceae</taxon>
        <taxon>Salipiger</taxon>
    </lineage>
</organism>
<keyword evidence="10" id="KW-1185">Reference proteome</keyword>
<proteinExistence type="inferred from homology"/>
<dbReference type="STRING" id="314265.R2601_05718"/>
<dbReference type="InterPro" id="IPR008183">
    <property type="entry name" value="Aldose_1/G6P_1-epimerase"/>
</dbReference>
<dbReference type="eggNOG" id="COG2017">
    <property type="taxonomic scope" value="Bacteria"/>
</dbReference>
<evidence type="ECO:0000313" key="10">
    <source>
        <dbReference type="Proteomes" id="UP000006230"/>
    </source>
</evidence>
<evidence type="ECO:0000256" key="3">
    <source>
        <dbReference type="ARBA" id="ARBA00023235"/>
    </source>
</evidence>
<dbReference type="UniPathway" id="UPA00242"/>
<feature type="active site" description="Proton acceptor" evidence="6">
    <location>
        <position position="294"/>
    </location>
</feature>
<dbReference type="EC" id="5.1.3.3" evidence="5"/>
<name>Q0FSQ7_SALBH</name>
<dbReference type="OrthoDB" id="9779408at2"/>
<dbReference type="GO" id="GO:0005737">
    <property type="term" value="C:cytoplasm"/>
    <property type="evidence" value="ECO:0007669"/>
    <property type="project" value="TreeGrafter"/>
</dbReference>
<dbReference type="PANTHER" id="PTHR10091:SF0">
    <property type="entry name" value="GALACTOSE MUTAROTASE"/>
    <property type="match status" value="1"/>
</dbReference>
<dbReference type="Gene3D" id="2.70.98.10">
    <property type="match status" value="1"/>
</dbReference>
<keyword evidence="4 5" id="KW-0119">Carbohydrate metabolism</keyword>
<dbReference type="EMBL" id="AATQ01000008">
    <property type="protein sequence ID" value="EAU47196.1"/>
    <property type="molecule type" value="Genomic_DNA"/>
</dbReference>
<evidence type="ECO:0000256" key="5">
    <source>
        <dbReference type="PIRNR" id="PIRNR005096"/>
    </source>
</evidence>
<keyword evidence="3 5" id="KW-0413">Isomerase</keyword>
<dbReference type="Pfam" id="PF01263">
    <property type="entry name" value="Aldose_epim"/>
    <property type="match status" value="1"/>
</dbReference>
<dbReference type="GO" id="GO:0033499">
    <property type="term" value="P:galactose catabolic process via UDP-galactose, Leloir pathway"/>
    <property type="evidence" value="ECO:0007669"/>
    <property type="project" value="TreeGrafter"/>
</dbReference>
<evidence type="ECO:0000256" key="7">
    <source>
        <dbReference type="PIRSR" id="PIRSR005096-2"/>
    </source>
</evidence>
<dbReference type="InterPro" id="IPR011013">
    <property type="entry name" value="Gal_mutarotase_sf_dom"/>
</dbReference>
<sequence length="329" mass="35286">MARDQVTAFGTLPDGTQVMQVEIGRGALRASLLSHGARLRDLRLDGVSHPLVLGASSLAPYLGAMAYFGATVGRYANRIGGGRFTLDGHEVTLDRNEAGRTCLHGGHDGTATLPWDLVDHGADHATFALELPDGHMGFPGELAITTTYRCQDSCLEIVTEATPSAPCPLSFAHHSYFALSDEGNIDQCRLQIAAERYLPVTAEQIPTGEIASVADTPFDFRRPRSLGPQTIDHNFCLARGTGPAARLTAPSGLQLEVETDAPGLQVYTADHIAAPAGPDPDRAACGPRAAIALETQEWPDAPNHPTFPNPVVRPGQIHRNRTTYRFRNT</sequence>
<protein>
    <recommendedName>
        <fullName evidence="5">Aldose 1-epimerase</fullName>
        <ecNumber evidence="5">5.1.3.3</ecNumber>
    </recommendedName>
</protein>
<evidence type="ECO:0000256" key="6">
    <source>
        <dbReference type="PIRSR" id="PIRSR005096-1"/>
    </source>
</evidence>
<evidence type="ECO:0000256" key="8">
    <source>
        <dbReference type="PIRSR" id="PIRSR005096-3"/>
    </source>
</evidence>
<dbReference type="HOGENOM" id="CLU_031753_2_0_5"/>